<gene>
    <name evidence="2" type="ORF">GCM10023349_21010</name>
</gene>
<keyword evidence="3" id="KW-1185">Reference proteome</keyword>
<keyword evidence="1" id="KW-0812">Transmembrane</keyword>
<organism evidence="2 3">
    <name type="scientific">Nocardioides conyzicola</name>
    <dbReference type="NCBI Taxonomy" id="1651781"/>
    <lineage>
        <taxon>Bacteria</taxon>
        <taxon>Bacillati</taxon>
        <taxon>Actinomycetota</taxon>
        <taxon>Actinomycetes</taxon>
        <taxon>Propionibacteriales</taxon>
        <taxon>Nocardioidaceae</taxon>
        <taxon>Nocardioides</taxon>
    </lineage>
</organism>
<feature type="transmembrane region" description="Helical" evidence="1">
    <location>
        <begin position="86"/>
        <end position="105"/>
    </location>
</feature>
<sequence length="161" mass="16872">MPVLLARLVAVALVLWAVGAALTHLMFVAFGIPARIELSNGDHRGQAVWIGAQCLVAAGAFAASVLTTLSTSGFTDPQAARRRTGLAALGLVVIAAGLVWGVHLVGMVDRVLTFSLEGALVIGTAAGLGTMWWRADPDRLWERPTAVPPPTAQRAWGSRGR</sequence>
<dbReference type="RefSeq" id="WP_345521208.1">
    <property type="nucleotide sequence ID" value="NZ_BAABKM010000002.1"/>
</dbReference>
<evidence type="ECO:0000256" key="1">
    <source>
        <dbReference type="SAM" id="Phobius"/>
    </source>
</evidence>
<protein>
    <submittedName>
        <fullName evidence="2">Uncharacterized protein</fullName>
    </submittedName>
</protein>
<name>A0ABP8X933_9ACTN</name>
<keyword evidence="1" id="KW-1133">Transmembrane helix</keyword>
<keyword evidence="1" id="KW-0472">Membrane</keyword>
<feature type="transmembrane region" description="Helical" evidence="1">
    <location>
        <begin position="47"/>
        <end position="74"/>
    </location>
</feature>
<proteinExistence type="predicted"/>
<feature type="transmembrane region" description="Helical" evidence="1">
    <location>
        <begin position="111"/>
        <end position="133"/>
    </location>
</feature>
<accession>A0ABP8X933</accession>
<reference evidence="3" key="1">
    <citation type="journal article" date="2019" name="Int. J. Syst. Evol. Microbiol.">
        <title>The Global Catalogue of Microorganisms (GCM) 10K type strain sequencing project: providing services to taxonomists for standard genome sequencing and annotation.</title>
        <authorList>
            <consortium name="The Broad Institute Genomics Platform"/>
            <consortium name="The Broad Institute Genome Sequencing Center for Infectious Disease"/>
            <person name="Wu L."/>
            <person name="Ma J."/>
        </authorList>
    </citation>
    <scope>NUCLEOTIDE SEQUENCE [LARGE SCALE GENOMIC DNA]</scope>
    <source>
        <strain evidence="3">JCM 18531</strain>
    </source>
</reference>
<dbReference type="EMBL" id="BAABKM010000002">
    <property type="protein sequence ID" value="GAA4703401.1"/>
    <property type="molecule type" value="Genomic_DNA"/>
</dbReference>
<evidence type="ECO:0000313" key="3">
    <source>
        <dbReference type="Proteomes" id="UP001499974"/>
    </source>
</evidence>
<evidence type="ECO:0000313" key="2">
    <source>
        <dbReference type="EMBL" id="GAA4703401.1"/>
    </source>
</evidence>
<comment type="caution">
    <text evidence="2">The sequence shown here is derived from an EMBL/GenBank/DDBJ whole genome shotgun (WGS) entry which is preliminary data.</text>
</comment>
<dbReference type="Proteomes" id="UP001499974">
    <property type="component" value="Unassembled WGS sequence"/>
</dbReference>